<gene>
    <name evidence="1" type="ORF">QEG23_001879</name>
</gene>
<dbReference type="AlphaFoldDB" id="A0AAI9BZ71"/>
<dbReference type="Proteomes" id="UP001218208">
    <property type="component" value="Unassembled WGS sequence"/>
</dbReference>
<evidence type="ECO:0000313" key="2">
    <source>
        <dbReference type="Proteomes" id="UP001218208"/>
    </source>
</evidence>
<organism evidence="1 2">
    <name type="scientific">Stenotrophomonas maltophilia</name>
    <name type="common">Pseudomonas maltophilia</name>
    <name type="synonym">Xanthomonas maltophilia</name>
    <dbReference type="NCBI Taxonomy" id="40324"/>
    <lineage>
        <taxon>Bacteria</taxon>
        <taxon>Pseudomonadati</taxon>
        <taxon>Pseudomonadota</taxon>
        <taxon>Gammaproteobacteria</taxon>
        <taxon>Lysobacterales</taxon>
        <taxon>Lysobacteraceae</taxon>
        <taxon>Stenotrophomonas</taxon>
        <taxon>Stenotrophomonas maltophilia group</taxon>
    </lineage>
</organism>
<accession>A0AAI9BZ71</accession>
<dbReference type="RefSeq" id="WP_164161997.1">
    <property type="nucleotide sequence ID" value="NZ_CP080573.1"/>
</dbReference>
<name>A0AAI9BZ71_STEMA</name>
<proteinExistence type="predicted"/>
<evidence type="ECO:0000313" key="1">
    <source>
        <dbReference type="EMBL" id="EKT4092372.1"/>
    </source>
</evidence>
<sequence length="76" mass="8249">MRNASRRVRPVAGAGLIEWMDIHLPASQPVSNATIHSNAIDCTIGEEIVCLQVAVHENSMLRGTTPQESRTKKSPA</sequence>
<comment type="caution">
    <text evidence="1">The sequence shown here is derived from an EMBL/GenBank/DDBJ whole genome shotgun (WGS) entry which is preliminary data.</text>
</comment>
<reference evidence="1" key="1">
    <citation type="submission" date="2022-07" db="EMBL/GenBank/DDBJ databases">
        <authorList>
            <consortium name="DAFM: The Division of Animal and Food Microbiology"/>
        </authorList>
    </citation>
    <scope>NUCLEOTIDE SEQUENCE</scope>
    <source>
        <strain evidence="1">19MO01SH01-2</strain>
    </source>
</reference>
<protein>
    <submittedName>
        <fullName evidence="1">Uncharacterized protein</fullName>
    </submittedName>
</protein>
<dbReference type="EMBL" id="ABLOJW010000008">
    <property type="protein sequence ID" value="EKT4092372.1"/>
    <property type="molecule type" value="Genomic_DNA"/>
</dbReference>